<dbReference type="GO" id="GO:0046872">
    <property type="term" value="F:metal ion binding"/>
    <property type="evidence" value="ECO:0007669"/>
    <property type="project" value="UniProtKB-KW"/>
</dbReference>
<keyword evidence="3" id="KW-0378">Hydrolase</keyword>
<dbReference type="GO" id="GO:0008486">
    <property type="term" value="F:diphosphoinositol-polyphosphate diphosphatase activity"/>
    <property type="evidence" value="ECO:0007669"/>
    <property type="project" value="TreeGrafter"/>
</dbReference>
<dbReference type="GO" id="GO:0000298">
    <property type="term" value="F:endopolyphosphatase activity"/>
    <property type="evidence" value="ECO:0007669"/>
    <property type="project" value="TreeGrafter"/>
</dbReference>
<dbReference type="InterPro" id="IPR015797">
    <property type="entry name" value="NUDIX_hydrolase-like_dom_sf"/>
</dbReference>
<dbReference type="AlphaFoldDB" id="A0A1B1C6X4"/>
<dbReference type="RefSeq" id="WP_065279838.1">
    <property type="nucleotide sequence ID" value="NZ_CP016286.1"/>
</dbReference>
<evidence type="ECO:0000313" key="6">
    <source>
        <dbReference type="EMBL" id="ANP85426.1"/>
    </source>
</evidence>
<dbReference type="OrthoDB" id="7066910at2"/>
<dbReference type="PANTHER" id="PTHR12629:SF0">
    <property type="entry name" value="DIPHOSPHOINOSITOL-POLYPHOSPHATE DIPHOSPHATASE"/>
    <property type="match status" value="1"/>
</dbReference>
<evidence type="ECO:0000313" key="7">
    <source>
        <dbReference type="Proteomes" id="UP000092691"/>
    </source>
</evidence>
<reference evidence="6 7" key="1">
    <citation type="submission" date="2016-06" db="EMBL/GenBank/DDBJ databases">
        <title>Microsymbionts genomes from the relict species Vavilovia formosa.</title>
        <authorList>
            <person name="Chirak E."/>
            <person name="Kimeklis A."/>
            <person name="Andronov E."/>
        </authorList>
    </citation>
    <scope>NUCLEOTIDE SEQUENCE [LARGE SCALE GENOMIC DNA]</scope>
    <source>
        <strain evidence="6 7">Vaf10</strain>
    </source>
</reference>
<feature type="domain" description="Nudix hydrolase" evidence="5">
    <location>
        <begin position="9"/>
        <end position="141"/>
    </location>
</feature>
<dbReference type="InterPro" id="IPR047198">
    <property type="entry name" value="DDP-like_NUDIX"/>
</dbReference>
<evidence type="ECO:0000256" key="3">
    <source>
        <dbReference type="ARBA" id="ARBA00022801"/>
    </source>
</evidence>
<proteinExistence type="predicted"/>
<dbReference type="GO" id="GO:1901909">
    <property type="term" value="P:diadenosine hexaphosphate catabolic process"/>
    <property type="evidence" value="ECO:0007669"/>
    <property type="project" value="TreeGrafter"/>
</dbReference>
<dbReference type="GO" id="GO:0034432">
    <property type="term" value="F:bis(5'-adenosyl)-pentaphosphatase activity"/>
    <property type="evidence" value="ECO:0007669"/>
    <property type="project" value="TreeGrafter"/>
</dbReference>
<evidence type="ECO:0000259" key="5">
    <source>
        <dbReference type="PROSITE" id="PS51462"/>
    </source>
</evidence>
<dbReference type="Pfam" id="PF00293">
    <property type="entry name" value="NUDIX"/>
    <property type="match status" value="1"/>
</dbReference>
<dbReference type="InterPro" id="IPR000086">
    <property type="entry name" value="NUDIX_hydrolase_dom"/>
</dbReference>
<keyword evidence="2" id="KW-0479">Metal-binding</keyword>
<evidence type="ECO:0000256" key="4">
    <source>
        <dbReference type="ARBA" id="ARBA00022842"/>
    </source>
</evidence>
<dbReference type="GO" id="GO:0005737">
    <property type="term" value="C:cytoplasm"/>
    <property type="evidence" value="ECO:0007669"/>
    <property type="project" value="TreeGrafter"/>
</dbReference>
<dbReference type="PROSITE" id="PS51462">
    <property type="entry name" value="NUDIX"/>
    <property type="match status" value="1"/>
</dbReference>
<keyword evidence="4" id="KW-0460">Magnesium</keyword>
<protein>
    <submittedName>
        <fullName evidence="6">DNA mismatch repair protein MutT</fullName>
    </submittedName>
</protein>
<dbReference type="EMBL" id="CP016286">
    <property type="protein sequence ID" value="ANP85426.1"/>
    <property type="molecule type" value="Genomic_DNA"/>
</dbReference>
<dbReference type="GO" id="GO:0071543">
    <property type="term" value="P:diphosphoinositol polyphosphate metabolic process"/>
    <property type="evidence" value="ECO:0007669"/>
    <property type="project" value="TreeGrafter"/>
</dbReference>
<evidence type="ECO:0000256" key="1">
    <source>
        <dbReference type="ARBA" id="ARBA00001946"/>
    </source>
</evidence>
<dbReference type="Gene3D" id="3.90.79.10">
    <property type="entry name" value="Nucleoside Triphosphate Pyrophosphohydrolase"/>
    <property type="match status" value="1"/>
</dbReference>
<dbReference type="GO" id="GO:1901911">
    <property type="term" value="P:adenosine 5'-(hexahydrogen pentaphosphate) catabolic process"/>
    <property type="evidence" value="ECO:0007669"/>
    <property type="project" value="TreeGrafter"/>
</dbReference>
<dbReference type="CDD" id="cd04666">
    <property type="entry name" value="NUDIX_DIPP2_like_Nudt4"/>
    <property type="match status" value="1"/>
</dbReference>
<sequence length="151" mass="17505">MNEIDVYPKPIQQYGALCFRNTAKGPQVLLITTRETRRWMIPKGWPISGLKPRKVAEREAWEEAGVIGRAKKKPFGEFLYDKLMQDGSGARPVVAVFLLEVRRSRKRFPEMAERDSVWLTPIEAARRVEEPDLERLLLKFGRMVGRGRRLP</sequence>
<dbReference type="GO" id="GO:0034431">
    <property type="term" value="F:bis(5'-adenosyl)-hexaphosphatase activity"/>
    <property type="evidence" value="ECO:0007669"/>
    <property type="project" value="TreeGrafter"/>
</dbReference>
<evidence type="ECO:0000256" key="2">
    <source>
        <dbReference type="ARBA" id="ARBA00022723"/>
    </source>
</evidence>
<dbReference type="SUPFAM" id="SSF55811">
    <property type="entry name" value="Nudix"/>
    <property type="match status" value="1"/>
</dbReference>
<dbReference type="GO" id="GO:1901907">
    <property type="term" value="P:diadenosine pentaphosphate catabolic process"/>
    <property type="evidence" value="ECO:0007669"/>
    <property type="project" value="TreeGrafter"/>
</dbReference>
<accession>A0A1B1C6X4</accession>
<dbReference type="PANTHER" id="PTHR12629">
    <property type="entry name" value="DIPHOSPHOINOSITOL POLYPHOSPHATE PHOSPHOHYDROLASE"/>
    <property type="match status" value="1"/>
</dbReference>
<gene>
    <name evidence="6" type="ORF">BA011_06585</name>
</gene>
<name>A0A1B1C6X4_RHILE</name>
<dbReference type="Proteomes" id="UP000092691">
    <property type="component" value="Chromosome"/>
</dbReference>
<organism evidence="6 7">
    <name type="scientific">Rhizobium leguminosarum</name>
    <dbReference type="NCBI Taxonomy" id="384"/>
    <lineage>
        <taxon>Bacteria</taxon>
        <taxon>Pseudomonadati</taxon>
        <taxon>Pseudomonadota</taxon>
        <taxon>Alphaproteobacteria</taxon>
        <taxon>Hyphomicrobiales</taxon>
        <taxon>Rhizobiaceae</taxon>
        <taxon>Rhizobium/Agrobacterium group</taxon>
        <taxon>Rhizobium</taxon>
    </lineage>
</organism>
<comment type="cofactor">
    <cofactor evidence="1">
        <name>Mg(2+)</name>
        <dbReference type="ChEBI" id="CHEBI:18420"/>
    </cofactor>
</comment>